<dbReference type="Proteomes" id="UP000319499">
    <property type="component" value="Unassembled WGS sequence"/>
</dbReference>
<gene>
    <name evidence="3" type="ORF">ETU09_01805</name>
</gene>
<dbReference type="Gene3D" id="3.55.50.10">
    <property type="entry name" value="Baseplate protein-like domains"/>
    <property type="match status" value="1"/>
</dbReference>
<name>A0A563DHX0_9FLAO</name>
<dbReference type="Pfam" id="PF05954">
    <property type="entry name" value="Phage_GPD"/>
    <property type="match status" value="1"/>
</dbReference>
<dbReference type="Gene3D" id="2.30.110.50">
    <property type="match status" value="1"/>
</dbReference>
<feature type="coiled-coil region" evidence="1">
    <location>
        <begin position="24"/>
        <end position="51"/>
    </location>
</feature>
<comment type="caution">
    <text evidence="3">The sequence shown here is derived from an EMBL/GenBank/DDBJ whole genome shotgun (WGS) entry which is preliminary data.</text>
</comment>
<dbReference type="InterPro" id="IPR006531">
    <property type="entry name" value="Gp5/Vgr_OB"/>
</dbReference>
<proteinExistence type="predicted"/>
<dbReference type="RefSeq" id="WP_146291516.1">
    <property type="nucleotide sequence ID" value="NZ_SELH01000013.1"/>
</dbReference>
<dbReference type="SUPFAM" id="SSF69255">
    <property type="entry name" value="gp5 N-terminal domain-like"/>
    <property type="match status" value="1"/>
</dbReference>
<dbReference type="AlphaFoldDB" id="A0A563DHX0"/>
<dbReference type="SUPFAM" id="SSF69279">
    <property type="entry name" value="Phage tail proteins"/>
    <property type="match status" value="1"/>
</dbReference>
<evidence type="ECO:0000313" key="3">
    <source>
        <dbReference type="EMBL" id="TWP29737.1"/>
    </source>
</evidence>
<protein>
    <submittedName>
        <fullName evidence="3">Rhs element Vgr protein</fullName>
    </submittedName>
</protein>
<accession>A0A563DHX0</accession>
<dbReference type="EMBL" id="SELH01000013">
    <property type="protein sequence ID" value="TWP29737.1"/>
    <property type="molecule type" value="Genomic_DNA"/>
</dbReference>
<feature type="domain" description="Gp5/Type VI secretion system Vgr protein OB-fold" evidence="2">
    <location>
        <begin position="496"/>
        <end position="570"/>
    </location>
</feature>
<keyword evidence="1" id="KW-0175">Coiled coil</keyword>
<dbReference type="Gene3D" id="2.40.50.230">
    <property type="entry name" value="Gp5 N-terminal domain"/>
    <property type="match status" value="1"/>
</dbReference>
<dbReference type="OrthoDB" id="727155at2"/>
<evidence type="ECO:0000313" key="4">
    <source>
        <dbReference type="Proteomes" id="UP000319499"/>
    </source>
</evidence>
<evidence type="ECO:0000259" key="2">
    <source>
        <dbReference type="Pfam" id="PF04717"/>
    </source>
</evidence>
<reference evidence="3 4" key="1">
    <citation type="submission" date="2019-02" db="EMBL/GenBank/DDBJ databases">
        <title>Apibacter muscae sp. nov.: a novel member of the house fly microbiota.</title>
        <authorList>
            <person name="Park R."/>
        </authorList>
    </citation>
    <scope>NUCLEOTIDE SEQUENCE [LARGE SCALE GENOMIC DNA]</scope>
    <source>
        <strain evidence="3 4">AL1</strain>
    </source>
</reference>
<dbReference type="Pfam" id="PF04717">
    <property type="entry name" value="Phage_base_V"/>
    <property type="match status" value="1"/>
</dbReference>
<sequence length="730" mass="80441">MSILDPNLNKGANLSKPNLSSKNIVESAADVSGLNNKLSNLEDQLADKLTELTAPAQETIDKAKKATETAKEIAHQAQEIKKIIPGDLTSLPNGLITPEQFAEFKGVNSLIATYGGDPETNLANSHIVYSKITIGGERVLADSHFVVEIEQKATEHDTFTIKCSAEAIDGPNAYPLEKARSFLGKRTTIQFIQYGAPAQVYTGIITHIKNKRENGESQLILTGKSPTILLENGLDSQSFENADLENIIRKATAEYPQDLVQWKIQPLQKEKIPYTVQYRESDWNFIKRLATRYGEWLYYDGQQIVFGPYAGKTWELVEEQDVYDCSLKMELVPQKFNYISYDPKQAQAHNVDSESVSLSRRLVNPFQQYAIQASETIYSKVPTSLYNHSLMEGGEYELKQAVKRQKQKRQNVFFMEAKTNNPNLKVGDNVKLKAWMPGHPIFKNGEVPLETYRIIEIYHFQDVTEGYYNQIVAIPKDNEVPPYMDEDAFPVCEEHSATVIDNNDPEGMSRIRVQFPWQKTMGGQSPWIRSITPYAGEGKGMHVVPEIGEEVIVSFENGNAEKPVSLGAMFNGKGKSGHGGAGNFIKGLQTASGNKLLMNDQLGSVLLEDHGQTSMNFDGAGNSSLGTSASHSITVGATKESPDGQAKFSMTNTGEITLNGTKSLKINVGASTFEMFSDGTIHINGNKITATGVETKVIGSELTEVGKPGADPGIKIDKNVNIQGEEVDIN</sequence>
<evidence type="ECO:0000256" key="1">
    <source>
        <dbReference type="SAM" id="Coils"/>
    </source>
</evidence>
<organism evidence="3 4">
    <name type="scientific">Apibacter muscae</name>
    <dbReference type="NCBI Taxonomy" id="2509004"/>
    <lineage>
        <taxon>Bacteria</taxon>
        <taxon>Pseudomonadati</taxon>
        <taxon>Bacteroidota</taxon>
        <taxon>Flavobacteriia</taxon>
        <taxon>Flavobacteriales</taxon>
        <taxon>Weeksellaceae</taxon>
        <taxon>Apibacter</taxon>
    </lineage>
</organism>
<dbReference type="InterPro" id="IPR037026">
    <property type="entry name" value="Vgr_OB-fold_dom_sf"/>
</dbReference>
<keyword evidence="4" id="KW-1185">Reference proteome</keyword>